<dbReference type="AlphaFoldDB" id="A0A117M3C9"/>
<dbReference type="Proteomes" id="UP000054092">
    <property type="component" value="Unassembled WGS sequence"/>
</dbReference>
<keyword evidence="2" id="KW-0808">Transferase</keyword>
<feature type="domain" description="Methyltransferase small" evidence="1">
    <location>
        <begin position="24"/>
        <end position="126"/>
    </location>
</feature>
<dbReference type="PANTHER" id="PTHR47739:SF1">
    <property type="entry name" value="TRNA1(VAL) (ADENINE(37)-N6)-METHYLTRANSFERASE"/>
    <property type="match status" value="1"/>
</dbReference>
<dbReference type="GO" id="GO:0008168">
    <property type="term" value="F:methyltransferase activity"/>
    <property type="evidence" value="ECO:0007669"/>
    <property type="project" value="UniProtKB-KW"/>
</dbReference>
<dbReference type="PATRIC" id="fig|1184387.3.peg.466"/>
<dbReference type="InterPro" id="IPR029063">
    <property type="entry name" value="SAM-dependent_MTases_sf"/>
</dbReference>
<dbReference type="GO" id="GO:0032259">
    <property type="term" value="P:methylation"/>
    <property type="evidence" value="ECO:0007669"/>
    <property type="project" value="UniProtKB-KW"/>
</dbReference>
<dbReference type="InterPro" id="IPR007848">
    <property type="entry name" value="Small_mtfrase_dom"/>
</dbReference>
<reference evidence="3" key="1">
    <citation type="journal article" date="2015" name="MBio">
        <title>Genome-Resolved Metagenomic Analysis Reveals Roles for Candidate Phyla and Other Microbial Community Members in Biogeochemical Transformations in Oil Reservoirs.</title>
        <authorList>
            <person name="Hu P."/>
            <person name="Tom L."/>
            <person name="Singh A."/>
            <person name="Thomas B.C."/>
            <person name="Baker B.J."/>
            <person name="Piceno Y.M."/>
            <person name="Andersen G.L."/>
            <person name="Banfield J.F."/>
        </authorList>
    </citation>
    <scope>NUCLEOTIDE SEQUENCE [LARGE SCALE GENOMIC DNA]</scope>
</reference>
<gene>
    <name evidence="2" type="ORF">XD94_0171</name>
</gene>
<accession>A0A117M3C9</accession>
<comment type="caution">
    <text evidence="2">The sequence shown here is derived from an EMBL/GenBank/DDBJ whole genome shotgun (WGS) entry which is preliminary data.</text>
</comment>
<sequence length="225" mass="25526">MGMSFREFDPHVLERLKLDFTSPHARVNHGTVLLSWFIDPPKGSRTVLELGSGSGAISIFLAKTFGLKATGLEIDRNLRDISVKNSYSNCVQELTTFINCNIEEYLRDKSEEVYDVVIANPPHFVHSGVESPDERRNIARRTDRESARIFAFATGRLLKNRGAFFFLLHPRDMTKWFRLLEDQGLGIHRVRFAHGSLDKQAQLVLLSGRKGSSSEVVVEPPIEMR</sequence>
<name>A0A117M3C9_9BACT</name>
<dbReference type="CDD" id="cd02440">
    <property type="entry name" value="AdoMet_MTases"/>
    <property type="match status" value="1"/>
</dbReference>
<evidence type="ECO:0000259" key="1">
    <source>
        <dbReference type="Pfam" id="PF05175"/>
    </source>
</evidence>
<organism evidence="2 3">
    <name type="scientific">Mesotoga prima</name>
    <dbReference type="NCBI Taxonomy" id="1184387"/>
    <lineage>
        <taxon>Bacteria</taxon>
        <taxon>Thermotogati</taxon>
        <taxon>Thermotogota</taxon>
        <taxon>Thermotogae</taxon>
        <taxon>Kosmotogales</taxon>
        <taxon>Kosmotogaceae</taxon>
        <taxon>Mesotoga</taxon>
    </lineage>
</organism>
<dbReference type="InterPro" id="IPR050210">
    <property type="entry name" value="tRNA_Adenine-N(6)_MTase"/>
</dbReference>
<proteinExistence type="predicted"/>
<dbReference type="SUPFAM" id="SSF53335">
    <property type="entry name" value="S-adenosyl-L-methionine-dependent methyltransferases"/>
    <property type="match status" value="1"/>
</dbReference>
<evidence type="ECO:0000313" key="2">
    <source>
        <dbReference type="EMBL" id="KUK82104.1"/>
    </source>
</evidence>
<keyword evidence="2" id="KW-0489">Methyltransferase</keyword>
<dbReference type="PANTHER" id="PTHR47739">
    <property type="entry name" value="TRNA1(VAL) (ADENINE(37)-N6)-METHYLTRANSFERASE"/>
    <property type="match status" value="1"/>
</dbReference>
<evidence type="ECO:0000313" key="3">
    <source>
        <dbReference type="Proteomes" id="UP000054092"/>
    </source>
</evidence>
<dbReference type="EMBL" id="LGGP01000015">
    <property type="protein sequence ID" value="KUK82104.1"/>
    <property type="molecule type" value="Genomic_DNA"/>
</dbReference>
<protein>
    <submittedName>
        <fullName evidence="2">Methyltransferase small</fullName>
    </submittedName>
</protein>
<dbReference type="Gene3D" id="3.40.50.150">
    <property type="entry name" value="Vaccinia Virus protein VP39"/>
    <property type="match status" value="1"/>
</dbReference>
<dbReference type="Pfam" id="PF05175">
    <property type="entry name" value="MTS"/>
    <property type="match status" value="1"/>
</dbReference>